<keyword evidence="3" id="KW-1185">Reference proteome</keyword>
<dbReference type="AlphaFoldDB" id="A0AAN8X7T4"/>
<feature type="compositionally biased region" description="Polar residues" evidence="1">
    <location>
        <begin position="427"/>
        <end position="443"/>
    </location>
</feature>
<evidence type="ECO:0000313" key="3">
    <source>
        <dbReference type="Proteomes" id="UP001381693"/>
    </source>
</evidence>
<feature type="compositionally biased region" description="Low complexity" evidence="1">
    <location>
        <begin position="229"/>
        <end position="242"/>
    </location>
</feature>
<gene>
    <name evidence="2" type="ORF">SK128_022386</name>
</gene>
<feature type="region of interest" description="Disordered" evidence="1">
    <location>
        <begin position="496"/>
        <end position="540"/>
    </location>
</feature>
<feature type="compositionally biased region" description="Polar residues" evidence="1">
    <location>
        <begin position="183"/>
        <end position="195"/>
    </location>
</feature>
<feature type="region of interest" description="Disordered" evidence="1">
    <location>
        <begin position="139"/>
        <end position="306"/>
    </location>
</feature>
<accession>A0AAN8X7T4</accession>
<sequence>MKVSEWLSKLRKGSGTGVGGGDGGSGKGRRKNEELLATTAASISTPILLHSTSHLLNPPVGIGRSSAGYPRTAASASTPVLPHACSNRGTGRGYSEQRSPSSDAVSVRVGGLRDGLGESQFSSGCSLFYRDSLMRHSISSSNRSSNRSTLSQSSCNSVSFVPDRPTRPCSAKKPDGLSRIPTLAQNSSDNVSTKHSALKSFSQSTRSFLSSENHVKKENCGGLRRSATVSKGSGLSRSVGSVGDDRRKTKENSSFRKKEGSSDLRKAFTENQVESLKEEPNGMKRTAVIRSSLRRPSDSQNVSAVEVGGEKLKKKDSLSSSFRFFRKPEPVSVKKLDESKKNFTNRAGSISTTRGASQHTTNLVSSWRQKTPQQPLKTSDIKVLGNSRPLTVNEGMLGKVNKTSSELGSDIQRHRSFRVLRPINIPPLQQQQKTHSNSSNIAATSADKKTLFSRSNASPSIPSNVEKCTKKPKTAVKITCKNNKVEKESCHAFQRNNSMNKGSMNINKTTSKIPVTAKDKGSREDPETNKSHNIERRPSVRSVLETYGKLQNTRRSGEQIPQRPTALYIPDDKTNNALNDRKKKDIKKYLLEYDEPGAPISVIFENIVDSGDKPPTLPKKRTLSPNGEGVSKKSHKPSCAKDTQSFGPNGPPSLYQKTSRSYSMKENLANGFNDTMPYGKVQKNLPSKKSTINSSFEFKEPSRRFDNYFPSQQAKEDFIRGKPDLLDIDFGDLDFVYGSPSKDIPSPILGDPEDDPLEIVMRALEEKSRPVPLFIKEDDSSEDDFVDLDEIIIDLDLRRTSNTYEKRGDDDSLGCGLSFLPSTGASSASGVLQSASPPPPSSNMSSGCGLPSSTVSNSTHHPPALPPHRPHSYLPHMGISEENGGSSSSSGGGGGASQRLGSPERPEKSIKVHNYSTYNVVKFGDGTDVK</sequence>
<comment type="caution">
    <text evidence="2">The sequence shown here is derived from an EMBL/GenBank/DDBJ whole genome shotgun (WGS) entry which is preliminary data.</text>
</comment>
<evidence type="ECO:0000313" key="2">
    <source>
        <dbReference type="EMBL" id="KAK7079455.1"/>
    </source>
</evidence>
<feature type="region of interest" description="Disordered" evidence="1">
    <location>
        <begin position="826"/>
        <end position="913"/>
    </location>
</feature>
<feature type="region of interest" description="Disordered" evidence="1">
    <location>
        <begin position="346"/>
        <end position="378"/>
    </location>
</feature>
<dbReference type="EMBL" id="JAXCGZ010006965">
    <property type="protein sequence ID" value="KAK7079455.1"/>
    <property type="molecule type" value="Genomic_DNA"/>
</dbReference>
<feature type="compositionally biased region" description="Low complexity" evidence="1">
    <location>
        <begin position="139"/>
        <end position="157"/>
    </location>
</feature>
<feature type="compositionally biased region" description="Basic and acidic residues" evidence="1">
    <location>
        <begin position="517"/>
        <end position="538"/>
    </location>
</feature>
<organism evidence="2 3">
    <name type="scientific">Halocaridina rubra</name>
    <name type="common">Hawaiian red shrimp</name>
    <dbReference type="NCBI Taxonomy" id="373956"/>
    <lineage>
        <taxon>Eukaryota</taxon>
        <taxon>Metazoa</taxon>
        <taxon>Ecdysozoa</taxon>
        <taxon>Arthropoda</taxon>
        <taxon>Crustacea</taxon>
        <taxon>Multicrustacea</taxon>
        <taxon>Malacostraca</taxon>
        <taxon>Eumalacostraca</taxon>
        <taxon>Eucarida</taxon>
        <taxon>Decapoda</taxon>
        <taxon>Pleocyemata</taxon>
        <taxon>Caridea</taxon>
        <taxon>Atyoidea</taxon>
        <taxon>Atyidae</taxon>
        <taxon>Halocaridina</taxon>
    </lineage>
</organism>
<protein>
    <submittedName>
        <fullName evidence="2">Uncharacterized protein</fullName>
    </submittedName>
</protein>
<feature type="compositionally biased region" description="Polar residues" evidence="1">
    <location>
        <begin position="496"/>
        <end position="513"/>
    </location>
</feature>
<feature type="compositionally biased region" description="Basic and acidic residues" evidence="1">
    <location>
        <begin position="243"/>
        <end position="268"/>
    </location>
</feature>
<name>A0AAN8X7T4_HALRR</name>
<feature type="compositionally biased region" description="Low complexity" evidence="1">
    <location>
        <begin position="200"/>
        <end position="211"/>
    </location>
</feature>
<evidence type="ECO:0000256" key="1">
    <source>
        <dbReference type="SAM" id="MobiDB-lite"/>
    </source>
</evidence>
<feature type="compositionally biased region" description="Polar residues" evidence="1">
    <location>
        <begin position="452"/>
        <end position="463"/>
    </location>
</feature>
<proteinExistence type="predicted"/>
<feature type="compositionally biased region" description="Polar residues" evidence="1">
    <location>
        <begin position="346"/>
        <end position="377"/>
    </location>
</feature>
<feature type="region of interest" description="Disordered" evidence="1">
    <location>
        <begin position="426"/>
        <end position="468"/>
    </location>
</feature>
<feature type="non-terminal residue" evidence="2">
    <location>
        <position position="930"/>
    </location>
</feature>
<feature type="compositionally biased region" description="Gly residues" evidence="1">
    <location>
        <begin position="14"/>
        <end position="26"/>
    </location>
</feature>
<reference evidence="2 3" key="1">
    <citation type="submission" date="2023-11" db="EMBL/GenBank/DDBJ databases">
        <title>Halocaridina rubra genome assembly.</title>
        <authorList>
            <person name="Smith C."/>
        </authorList>
    </citation>
    <scope>NUCLEOTIDE SEQUENCE [LARGE SCALE GENOMIC DNA]</scope>
    <source>
        <strain evidence="2">EP-1</strain>
        <tissue evidence="2">Whole</tissue>
    </source>
</reference>
<dbReference type="Proteomes" id="UP001381693">
    <property type="component" value="Unassembled WGS sequence"/>
</dbReference>
<feature type="region of interest" description="Disordered" evidence="1">
    <location>
        <begin position="609"/>
        <end position="659"/>
    </location>
</feature>
<feature type="region of interest" description="Disordered" evidence="1">
    <location>
        <begin position="67"/>
        <end position="105"/>
    </location>
</feature>
<feature type="region of interest" description="Disordered" evidence="1">
    <location>
        <begin position="1"/>
        <end position="33"/>
    </location>
</feature>